<dbReference type="InterPro" id="IPR006439">
    <property type="entry name" value="HAD-SF_hydro_IA"/>
</dbReference>
<keyword evidence="5" id="KW-1185">Reference proteome</keyword>
<sequence length="213" mass="23941">MKTKTILFDLDGTLINTNELIIASFSHTLEKYGDRTYTREEILDFIGPPLVDSLKKVNPDKVEEMITAYREHNYANHEKYVEAYPTVVDTMKKLKESGFQMGIVTTKLSDTAKLGLKITGMDQLFDILIGLDDVDNAKPHPEPILKAIDELKANPMTTMMVGDNYHDIEAGHNAGVQTAGVAWTIKGRKILEDHDPNYMLEEMSDLLQIVGVE</sequence>
<dbReference type="InterPro" id="IPR041492">
    <property type="entry name" value="HAD_2"/>
</dbReference>
<evidence type="ECO:0000313" key="5">
    <source>
        <dbReference type="Proteomes" id="UP000198565"/>
    </source>
</evidence>
<dbReference type="Gene3D" id="3.40.50.1000">
    <property type="entry name" value="HAD superfamily/HAD-like"/>
    <property type="match status" value="1"/>
</dbReference>
<dbReference type="InterPro" id="IPR023214">
    <property type="entry name" value="HAD_sf"/>
</dbReference>
<dbReference type="RefSeq" id="WP_091484796.1">
    <property type="nucleotide sequence ID" value="NZ_FOTR01000010.1"/>
</dbReference>
<dbReference type="Proteomes" id="UP000198565">
    <property type="component" value="Unassembled WGS sequence"/>
</dbReference>
<proteinExistence type="inferred from homology"/>
<dbReference type="NCBIfam" id="TIGR01549">
    <property type="entry name" value="HAD-SF-IA-v1"/>
    <property type="match status" value="1"/>
</dbReference>
<keyword evidence="1 3" id="KW-0378">Hydrolase</keyword>
<dbReference type="Gene3D" id="1.10.150.240">
    <property type="entry name" value="Putative phosphatase, domain 2"/>
    <property type="match status" value="1"/>
</dbReference>
<dbReference type="CDD" id="cd02616">
    <property type="entry name" value="HAD_PPase"/>
    <property type="match status" value="1"/>
</dbReference>
<dbReference type="InterPro" id="IPR023733">
    <property type="entry name" value="Pyrophosphatase_Ppax"/>
</dbReference>
<dbReference type="GO" id="GO:0006281">
    <property type="term" value="P:DNA repair"/>
    <property type="evidence" value="ECO:0007669"/>
    <property type="project" value="TreeGrafter"/>
</dbReference>
<dbReference type="FunFam" id="3.40.50.1000:FF:000022">
    <property type="entry name" value="Phosphoglycolate phosphatase"/>
    <property type="match status" value="1"/>
</dbReference>
<evidence type="ECO:0000313" key="4">
    <source>
        <dbReference type="EMBL" id="SFM22214.1"/>
    </source>
</evidence>
<dbReference type="AlphaFoldDB" id="A0A1I4P2Y5"/>
<dbReference type="PANTHER" id="PTHR43434">
    <property type="entry name" value="PHOSPHOGLYCOLATE PHOSPHATASE"/>
    <property type="match status" value="1"/>
</dbReference>
<gene>
    <name evidence="3" type="primary">ppaX</name>
    <name evidence="4" type="ORF">SAMN04487943_11052</name>
</gene>
<dbReference type="GO" id="GO:0008967">
    <property type="term" value="F:phosphoglycolate phosphatase activity"/>
    <property type="evidence" value="ECO:0007669"/>
    <property type="project" value="TreeGrafter"/>
</dbReference>
<dbReference type="GO" id="GO:0000287">
    <property type="term" value="F:magnesium ion binding"/>
    <property type="evidence" value="ECO:0007669"/>
    <property type="project" value="UniProtKB-UniRule"/>
</dbReference>
<dbReference type="EMBL" id="FOTR01000010">
    <property type="protein sequence ID" value="SFM22214.1"/>
    <property type="molecule type" value="Genomic_DNA"/>
</dbReference>
<comment type="catalytic activity">
    <reaction evidence="3">
        <text>diphosphate + H2O = 2 phosphate + H(+)</text>
        <dbReference type="Rhea" id="RHEA:24576"/>
        <dbReference type="ChEBI" id="CHEBI:15377"/>
        <dbReference type="ChEBI" id="CHEBI:15378"/>
        <dbReference type="ChEBI" id="CHEBI:33019"/>
        <dbReference type="ChEBI" id="CHEBI:43474"/>
        <dbReference type="EC" id="3.6.1.1"/>
    </reaction>
</comment>
<dbReference type="NCBIfam" id="NF009804">
    <property type="entry name" value="PRK13288.1"/>
    <property type="match status" value="1"/>
</dbReference>
<dbReference type="SUPFAM" id="SSF56784">
    <property type="entry name" value="HAD-like"/>
    <property type="match status" value="1"/>
</dbReference>
<dbReference type="InterPro" id="IPR050155">
    <property type="entry name" value="HAD-like_hydrolase_sf"/>
</dbReference>
<dbReference type="PRINTS" id="PR00413">
    <property type="entry name" value="HADHALOGNASE"/>
</dbReference>
<evidence type="ECO:0000256" key="3">
    <source>
        <dbReference type="HAMAP-Rule" id="MF_01250"/>
    </source>
</evidence>
<name>A0A1I4P2Y5_9BACI</name>
<dbReference type="Pfam" id="PF13419">
    <property type="entry name" value="HAD_2"/>
    <property type="match status" value="1"/>
</dbReference>
<dbReference type="GO" id="GO:0004427">
    <property type="term" value="F:inorganic diphosphate phosphatase activity"/>
    <property type="evidence" value="ECO:0007669"/>
    <property type="project" value="UniProtKB-UniRule"/>
</dbReference>
<comment type="cofactor">
    <cofactor evidence="3">
        <name>Mg(2+)</name>
        <dbReference type="ChEBI" id="CHEBI:18420"/>
    </cofactor>
</comment>
<dbReference type="EC" id="3.6.1.1" evidence="3"/>
<dbReference type="InterPro" id="IPR023198">
    <property type="entry name" value="PGP-like_dom2"/>
</dbReference>
<comment type="function">
    <text evidence="3">Hydrolyzes pyrophosphate formed during P-Ser-HPr dephosphorylation by HPrK/P. Might play a role in controlling the intracellular pyrophosphate pool.</text>
</comment>
<dbReference type="SFLD" id="SFLDS00003">
    <property type="entry name" value="Haloacid_Dehalogenase"/>
    <property type="match status" value="1"/>
</dbReference>
<comment type="similarity">
    <text evidence="3">Belongs to the HAD-like hydrolase superfamily. PpaX family.</text>
</comment>
<dbReference type="InterPro" id="IPR036412">
    <property type="entry name" value="HAD-like_sf"/>
</dbReference>
<evidence type="ECO:0000256" key="1">
    <source>
        <dbReference type="ARBA" id="ARBA00022801"/>
    </source>
</evidence>
<dbReference type="GO" id="GO:0005829">
    <property type="term" value="C:cytosol"/>
    <property type="evidence" value="ECO:0007669"/>
    <property type="project" value="TreeGrafter"/>
</dbReference>
<organism evidence="4 5">
    <name type="scientific">Gracilibacillus orientalis</name>
    <dbReference type="NCBI Taxonomy" id="334253"/>
    <lineage>
        <taxon>Bacteria</taxon>
        <taxon>Bacillati</taxon>
        <taxon>Bacillota</taxon>
        <taxon>Bacilli</taxon>
        <taxon>Bacillales</taxon>
        <taxon>Bacillaceae</taxon>
        <taxon>Gracilibacillus</taxon>
    </lineage>
</organism>
<evidence type="ECO:0000256" key="2">
    <source>
        <dbReference type="ARBA" id="ARBA00022842"/>
    </source>
</evidence>
<dbReference type="STRING" id="334253.SAMN04487943_11052"/>
<keyword evidence="2 3" id="KW-0460">Magnesium</keyword>
<protein>
    <recommendedName>
        <fullName evidence="3">Pyrophosphatase PpaX</fullName>
        <ecNumber evidence="3">3.6.1.1</ecNumber>
    </recommendedName>
</protein>
<dbReference type="SFLD" id="SFLDG01135">
    <property type="entry name" value="C1.5.6:_HAD__Beta-PGM__Phospha"/>
    <property type="match status" value="1"/>
</dbReference>
<reference evidence="5" key="1">
    <citation type="submission" date="2016-10" db="EMBL/GenBank/DDBJ databases">
        <authorList>
            <person name="Varghese N."/>
            <person name="Submissions S."/>
        </authorList>
    </citation>
    <scope>NUCLEOTIDE SEQUENCE [LARGE SCALE GENOMIC DNA]</scope>
    <source>
        <strain evidence="5">CGMCC 1.4250</strain>
    </source>
</reference>
<dbReference type="SFLD" id="SFLDG01129">
    <property type="entry name" value="C1.5:_HAD__Beta-PGM__Phosphata"/>
    <property type="match status" value="1"/>
</dbReference>
<dbReference type="OrthoDB" id="9807630at2"/>
<dbReference type="PANTHER" id="PTHR43434:SF26">
    <property type="entry name" value="PYROPHOSPHATASE PPAX"/>
    <property type="match status" value="1"/>
</dbReference>
<accession>A0A1I4P2Y5</accession>
<dbReference type="HAMAP" id="MF_01250">
    <property type="entry name" value="Pyrophosphat_PpaX"/>
    <property type="match status" value="1"/>
</dbReference>
<feature type="active site" description="Nucleophile" evidence="3">
    <location>
        <position position="9"/>
    </location>
</feature>